<dbReference type="RefSeq" id="XP_031011452.1">
    <property type="nucleotide sequence ID" value="XM_031164500.1"/>
</dbReference>
<dbReference type="EMBL" id="QKXC01000292">
    <property type="protein sequence ID" value="RBR08176.1"/>
    <property type="molecule type" value="Genomic_DNA"/>
</dbReference>
<feature type="chain" id="PRO_5016884987" description="Apple domain-containing protein" evidence="1">
    <location>
        <begin position="20"/>
        <end position="310"/>
    </location>
</feature>
<keyword evidence="1" id="KW-0732">Signal</keyword>
<evidence type="ECO:0008006" key="4">
    <source>
        <dbReference type="Google" id="ProtNLM"/>
    </source>
</evidence>
<dbReference type="OrthoDB" id="5137645at2759"/>
<dbReference type="GeneID" id="41999796"/>
<gene>
    <name evidence="2" type="ORF">FIESC28_10368</name>
</gene>
<evidence type="ECO:0000313" key="2">
    <source>
        <dbReference type="EMBL" id="RBR08176.1"/>
    </source>
</evidence>
<dbReference type="Proteomes" id="UP000253153">
    <property type="component" value="Unassembled WGS sequence"/>
</dbReference>
<reference evidence="2 3" key="1">
    <citation type="submission" date="2018-06" db="EMBL/GenBank/DDBJ databases">
        <title>Fusarium incarnatum-equiseti species complex species 28.</title>
        <authorList>
            <person name="Gardiner D.M."/>
        </authorList>
    </citation>
    <scope>NUCLEOTIDE SEQUENCE [LARGE SCALE GENOMIC DNA]</scope>
    <source>
        <strain evidence="2 3">FIESC_28</strain>
    </source>
</reference>
<accession>A0A366QVM8</accession>
<sequence>MYFSNVLVTLASMATMASAIPAPDALLDTTVASISPADYTINLDASASASASGLQTRTSFSCPGAMSYCPWTKACSCPVGQTWDAKAKRCAGQKTSGCYAKPSTSAYVKAGVDVKLGSYCAASPYKIVKYNTKHSYCQASLKNTVFLAPLAIGAEIDLYGGKAIDVSAKASASLKTVCSGLAGLYLESSVDAVALFNTNKYGYSVRPGAVTGGLSFAIGDSLKGLTCRLGLGNCAVYDCVSYCSKGCKNYIDVRGQVGGYVNGLAGFCVVKDTVLFVNKIGTCASLKINGLLKIVGSIHVSIKGLFKCNC</sequence>
<evidence type="ECO:0000313" key="3">
    <source>
        <dbReference type="Proteomes" id="UP000253153"/>
    </source>
</evidence>
<comment type="caution">
    <text evidence="2">The sequence shown here is derived from an EMBL/GenBank/DDBJ whole genome shotgun (WGS) entry which is preliminary data.</text>
</comment>
<feature type="signal peptide" evidence="1">
    <location>
        <begin position="1"/>
        <end position="19"/>
    </location>
</feature>
<organism evidence="2 3">
    <name type="scientific">Fusarium coffeatum</name>
    <dbReference type="NCBI Taxonomy" id="231269"/>
    <lineage>
        <taxon>Eukaryota</taxon>
        <taxon>Fungi</taxon>
        <taxon>Dikarya</taxon>
        <taxon>Ascomycota</taxon>
        <taxon>Pezizomycotina</taxon>
        <taxon>Sordariomycetes</taxon>
        <taxon>Hypocreomycetidae</taxon>
        <taxon>Hypocreales</taxon>
        <taxon>Nectriaceae</taxon>
        <taxon>Fusarium</taxon>
        <taxon>Fusarium incarnatum-equiseti species complex</taxon>
    </lineage>
</organism>
<protein>
    <recommendedName>
        <fullName evidence="4">Apple domain-containing protein</fullName>
    </recommendedName>
</protein>
<dbReference type="AlphaFoldDB" id="A0A366QVM8"/>
<name>A0A366QVM8_9HYPO</name>
<evidence type="ECO:0000256" key="1">
    <source>
        <dbReference type="SAM" id="SignalP"/>
    </source>
</evidence>
<proteinExistence type="predicted"/>
<keyword evidence="3" id="KW-1185">Reference proteome</keyword>